<evidence type="ECO:0000313" key="4">
    <source>
        <dbReference type="Proteomes" id="UP001149719"/>
    </source>
</evidence>
<gene>
    <name evidence="3" type="ORF">O1D97_11280</name>
</gene>
<dbReference type="SUPFAM" id="SSF53800">
    <property type="entry name" value="Chelatase"/>
    <property type="match status" value="1"/>
</dbReference>
<organism evidence="3 4">
    <name type="scientific">Marinomonas phaeophyticola</name>
    <dbReference type="NCBI Taxonomy" id="3004091"/>
    <lineage>
        <taxon>Bacteria</taxon>
        <taxon>Pseudomonadati</taxon>
        <taxon>Pseudomonadota</taxon>
        <taxon>Gammaproteobacteria</taxon>
        <taxon>Oceanospirillales</taxon>
        <taxon>Oceanospirillaceae</taxon>
        <taxon>Marinomonas</taxon>
    </lineage>
</organism>
<keyword evidence="4" id="KW-1185">Reference proteome</keyword>
<dbReference type="Pfam" id="PF01903">
    <property type="entry name" value="CbiX"/>
    <property type="match status" value="1"/>
</dbReference>
<dbReference type="InterPro" id="IPR002762">
    <property type="entry name" value="CbiX-like"/>
</dbReference>
<evidence type="ECO:0000313" key="3">
    <source>
        <dbReference type="EMBL" id="MCZ2722203.1"/>
    </source>
</evidence>
<name>A0ABT4JV71_9GAMM</name>
<dbReference type="Gene3D" id="3.40.50.1400">
    <property type="match status" value="1"/>
</dbReference>
<dbReference type="PANTHER" id="PTHR33542">
    <property type="entry name" value="SIROHYDROCHLORIN FERROCHELATASE, CHLOROPLASTIC"/>
    <property type="match status" value="1"/>
</dbReference>
<sequence>MVFSDAEYDHVILLAHGSTDPLWKTPFEMIFERIVSESSRDKCSLAYMELSEPSLAHVINELDESVRTVAVLPLFFSVGRHLRHDVPAMINAMNKNHLKIELLPPIGDDERIRASMVSIVKNHLGEPE</sequence>
<comment type="caution">
    <text evidence="3">The sequence shown here is derived from an EMBL/GenBank/DDBJ whole genome shotgun (WGS) entry which is preliminary data.</text>
</comment>
<dbReference type="RefSeq" id="WP_269125650.1">
    <property type="nucleotide sequence ID" value="NZ_JAPUBN010000017.1"/>
</dbReference>
<reference evidence="3" key="1">
    <citation type="submission" date="2022-12" db="EMBL/GenBank/DDBJ databases">
        <title>Marinomonas 15G1-11 sp. nov, isolated from marine algae.</title>
        <authorList>
            <person name="Butt M."/>
            <person name="Choi D.G."/>
            <person name="Kim J.M."/>
            <person name="Lee J.K."/>
            <person name="Baek J.H."/>
            <person name="Jeon C.O."/>
        </authorList>
    </citation>
    <scope>NUCLEOTIDE SEQUENCE</scope>
    <source>
        <strain evidence="3">15G1-11</strain>
    </source>
</reference>
<dbReference type="PANTHER" id="PTHR33542:SF3">
    <property type="entry name" value="SIROHYDROCHLORIN FERROCHELATASE, CHLOROPLASTIC"/>
    <property type="match status" value="1"/>
</dbReference>
<protein>
    <submittedName>
        <fullName evidence="3">CbiX/SirB N-terminal domain-containing protein</fullName>
    </submittedName>
</protein>
<keyword evidence="1" id="KW-0479">Metal-binding</keyword>
<accession>A0ABT4JV71</accession>
<proteinExistence type="predicted"/>
<dbReference type="Proteomes" id="UP001149719">
    <property type="component" value="Unassembled WGS sequence"/>
</dbReference>
<keyword evidence="2" id="KW-0456">Lyase</keyword>
<dbReference type="InterPro" id="IPR050963">
    <property type="entry name" value="Sirohydro_Cobaltochel/CbiX"/>
</dbReference>
<evidence type="ECO:0000256" key="1">
    <source>
        <dbReference type="ARBA" id="ARBA00022723"/>
    </source>
</evidence>
<dbReference type="CDD" id="cd03416">
    <property type="entry name" value="CbiX_SirB_N"/>
    <property type="match status" value="1"/>
</dbReference>
<dbReference type="EMBL" id="JAPUBN010000017">
    <property type="protein sequence ID" value="MCZ2722203.1"/>
    <property type="molecule type" value="Genomic_DNA"/>
</dbReference>
<evidence type="ECO:0000256" key="2">
    <source>
        <dbReference type="ARBA" id="ARBA00023239"/>
    </source>
</evidence>